<dbReference type="GO" id="GO:0046872">
    <property type="term" value="F:metal ion binding"/>
    <property type="evidence" value="ECO:0007669"/>
    <property type="project" value="UniProtKB-KW"/>
</dbReference>
<keyword evidence="6" id="KW-0862">Zinc</keyword>
<sequence length="405" mass="43070">MLDEGPAPKRIVTSSSPRPSNNHNTIRTVGVLLGGLAFAAILVWLAPRDPLPPSPSAETAPAEIAAAEPAPLALQEAPAETPSADDTVVVDAPPPAAPTEPEPPAPSPVETSARLKKGGTVASVLQQFGLAADDVSNAVAALKPHVRLNRLPVGQEITVKLLLAEDDGKPSLVALSIRPEPKREITLERDKDGDFSVEEEIFDTVARLQRASGAVEGSVIVSAEAAGVPRPALVEMLRAFSWDVNFQHDIKVGDRFDVLIEQDWTSDGWPVDAGRVLWAELTTGGGEQSFSIYRFKPQDSEEFFYNGEGESVVKALLRTPLNMSRISSRFGMRHHPVLRFTRLHAGVDFAAPPGTPILAAGAGRVVEAGPNGGYGRWIKISHSDGLATSYAHLSRSRPACGAARA</sequence>
<gene>
    <name evidence="12" type="ORF">RSO01_69580</name>
</gene>
<organism evidence="12 13">
    <name type="scientific">Reyranella soli</name>
    <dbReference type="NCBI Taxonomy" id="1230389"/>
    <lineage>
        <taxon>Bacteria</taxon>
        <taxon>Pseudomonadati</taxon>
        <taxon>Pseudomonadota</taxon>
        <taxon>Alphaproteobacteria</taxon>
        <taxon>Hyphomicrobiales</taxon>
        <taxon>Reyranellaceae</taxon>
        <taxon>Reyranella</taxon>
    </lineage>
</organism>
<evidence type="ECO:0000256" key="7">
    <source>
        <dbReference type="ARBA" id="ARBA00023049"/>
    </source>
</evidence>
<evidence type="ECO:0000259" key="11">
    <source>
        <dbReference type="Pfam" id="PF19425"/>
    </source>
</evidence>
<dbReference type="GO" id="GO:0030313">
    <property type="term" value="C:cell envelope"/>
    <property type="evidence" value="ECO:0007669"/>
    <property type="project" value="UniProtKB-SubCell"/>
</dbReference>
<keyword evidence="9" id="KW-0472">Membrane</keyword>
<accession>A0A512NLH8</accession>
<comment type="caution">
    <text evidence="12">The sequence shown here is derived from an EMBL/GenBank/DDBJ whole genome shotgun (WGS) entry which is preliminary data.</text>
</comment>
<keyword evidence="3" id="KW-0645">Protease</keyword>
<feature type="compositionally biased region" description="Pro residues" evidence="8">
    <location>
        <begin position="92"/>
        <end position="107"/>
    </location>
</feature>
<feature type="domain" description="Csd3-like second N-terminal" evidence="11">
    <location>
        <begin position="210"/>
        <end position="330"/>
    </location>
</feature>
<name>A0A512NLH8_9HYPH</name>
<evidence type="ECO:0000256" key="5">
    <source>
        <dbReference type="ARBA" id="ARBA00022801"/>
    </source>
</evidence>
<feature type="region of interest" description="Disordered" evidence="8">
    <location>
        <begin position="75"/>
        <end position="112"/>
    </location>
</feature>
<reference evidence="12 13" key="1">
    <citation type="submission" date="2019-07" db="EMBL/GenBank/DDBJ databases">
        <title>Whole genome shotgun sequence of Reyranella soli NBRC 108950.</title>
        <authorList>
            <person name="Hosoyama A."/>
            <person name="Uohara A."/>
            <person name="Ohji S."/>
            <person name="Ichikawa N."/>
        </authorList>
    </citation>
    <scope>NUCLEOTIDE SEQUENCE [LARGE SCALE GENOMIC DNA]</scope>
    <source>
        <strain evidence="12 13">NBRC 108950</strain>
    </source>
</reference>
<dbReference type="GO" id="GO:0006508">
    <property type="term" value="P:proteolysis"/>
    <property type="evidence" value="ECO:0007669"/>
    <property type="project" value="UniProtKB-KW"/>
</dbReference>
<evidence type="ECO:0000256" key="6">
    <source>
        <dbReference type="ARBA" id="ARBA00022833"/>
    </source>
</evidence>
<evidence type="ECO:0000256" key="9">
    <source>
        <dbReference type="SAM" id="Phobius"/>
    </source>
</evidence>
<dbReference type="Gene3D" id="2.70.70.10">
    <property type="entry name" value="Glucose Permease (Domain IIA)"/>
    <property type="match status" value="1"/>
</dbReference>
<dbReference type="InterPro" id="IPR045834">
    <property type="entry name" value="Csd3_N2"/>
</dbReference>
<dbReference type="Gene3D" id="3.10.450.350">
    <property type="match status" value="2"/>
</dbReference>
<evidence type="ECO:0000256" key="4">
    <source>
        <dbReference type="ARBA" id="ARBA00022723"/>
    </source>
</evidence>
<evidence type="ECO:0000256" key="1">
    <source>
        <dbReference type="ARBA" id="ARBA00001947"/>
    </source>
</evidence>
<evidence type="ECO:0000256" key="3">
    <source>
        <dbReference type="ARBA" id="ARBA00022670"/>
    </source>
</evidence>
<dbReference type="InterPro" id="IPR016047">
    <property type="entry name" value="M23ase_b-sheet_dom"/>
</dbReference>
<keyword evidence="5" id="KW-0378">Hydrolase</keyword>
<feature type="compositionally biased region" description="Low complexity" evidence="8">
    <location>
        <begin position="75"/>
        <end position="91"/>
    </location>
</feature>
<keyword evidence="13" id="KW-1185">Reference proteome</keyword>
<dbReference type="SUPFAM" id="SSF51261">
    <property type="entry name" value="Duplicated hybrid motif"/>
    <property type="match status" value="1"/>
</dbReference>
<comment type="cofactor">
    <cofactor evidence="1">
        <name>Zn(2+)</name>
        <dbReference type="ChEBI" id="CHEBI:29105"/>
    </cofactor>
</comment>
<feature type="transmembrane region" description="Helical" evidence="9">
    <location>
        <begin position="26"/>
        <end position="46"/>
    </location>
</feature>
<proteinExistence type="predicted"/>
<feature type="domain" description="M23ase beta-sheet core" evidence="10">
    <location>
        <begin position="343"/>
        <end position="395"/>
    </location>
</feature>
<dbReference type="PANTHER" id="PTHR21666:SF288">
    <property type="entry name" value="CELL DIVISION PROTEIN YTFB"/>
    <property type="match status" value="1"/>
</dbReference>
<comment type="subcellular location">
    <subcellularLocation>
        <location evidence="2">Cell envelope</location>
    </subcellularLocation>
</comment>
<dbReference type="EMBL" id="BKAJ01000140">
    <property type="protein sequence ID" value="GEP59792.1"/>
    <property type="molecule type" value="Genomic_DNA"/>
</dbReference>
<feature type="region of interest" description="Disordered" evidence="8">
    <location>
        <begin position="1"/>
        <end position="24"/>
    </location>
</feature>
<evidence type="ECO:0000259" key="10">
    <source>
        <dbReference type="Pfam" id="PF01551"/>
    </source>
</evidence>
<evidence type="ECO:0000256" key="8">
    <source>
        <dbReference type="SAM" id="MobiDB-lite"/>
    </source>
</evidence>
<keyword evidence="9" id="KW-0812">Transmembrane</keyword>
<keyword evidence="4" id="KW-0479">Metal-binding</keyword>
<dbReference type="InterPro" id="IPR011055">
    <property type="entry name" value="Dup_hybrid_motif"/>
</dbReference>
<dbReference type="InterPro" id="IPR050570">
    <property type="entry name" value="Cell_wall_metabolism_enzyme"/>
</dbReference>
<dbReference type="Pfam" id="PF01551">
    <property type="entry name" value="Peptidase_M23"/>
    <property type="match status" value="1"/>
</dbReference>
<dbReference type="Proteomes" id="UP000321058">
    <property type="component" value="Unassembled WGS sequence"/>
</dbReference>
<keyword evidence="7" id="KW-0482">Metalloprotease</keyword>
<evidence type="ECO:0000313" key="12">
    <source>
        <dbReference type="EMBL" id="GEP59792.1"/>
    </source>
</evidence>
<dbReference type="CDD" id="cd12797">
    <property type="entry name" value="M23_peptidase"/>
    <property type="match status" value="1"/>
</dbReference>
<keyword evidence="9" id="KW-1133">Transmembrane helix</keyword>
<dbReference type="Pfam" id="PF19425">
    <property type="entry name" value="Csd3_N2"/>
    <property type="match status" value="1"/>
</dbReference>
<feature type="compositionally biased region" description="Polar residues" evidence="8">
    <location>
        <begin position="12"/>
        <end position="24"/>
    </location>
</feature>
<dbReference type="GO" id="GO:0004222">
    <property type="term" value="F:metalloendopeptidase activity"/>
    <property type="evidence" value="ECO:0007669"/>
    <property type="project" value="TreeGrafter"/>
</dbReference>
<evidence type="ECO:0000256" key="2">
    <source>
        <dbReference type="ARBA" id="ARBA00004196"/>
    </source>
</evidence>
<protein>
    <submittedName>
        <fullName evidence="12">Uncharacterized protein</fullName>
    </submittedName>
</protein>
<evidence type="ECO:0000313" key="13">
    <source>
        <dbReference type="Proteomes" id="UP000321058"/>
    </source>
</evidence>
<dbReference type="AlphaFoldDB" id="A0A512NLH8"/>
<dbReference type="PANTHER" id="PTHR21666">
    <property type="entry name" value="PEPTIDASE-RELATED"/>
    <property type="match status" value="1"/>
</dbReference>